<comment type="caution">
    <text evidence="1">The sequence shown here is derived from an EMBL/GenBank/DDBJ whole genome shotgun (WGS) entry which is preliminary data.</text>
</comment>
<evidence type="ECO:0000313" key="1">
    <source>
        <dbReference type="EMBL" id="MCA9397329.1"/>
    </source>
</evidence>
<dbReference type="Proteomes" id="UP000699691">
    <property type="component" value="Unassembled WGS sequence"/>
</dbReference>
<sequence>MPNKKTECEICGEVHPTEIIYLYNICSKCESTLGLFSDKTITKHIETGIYKNKKEYINEIDRRLELMKKDYIKKQIKLLHIKDRLLSTDF</sequence>
<evidence type="ECO:0000313" key="2">
    <source>
        <dbReference type="Proteomes" id="UP000699691"/>
    </source>
</evidence>
<organism evidence="1 2">
    <name type="scientific">candidate division WWE3 bacterium</name>
    <dbReference type="NCBI Taxonomy" id="2053526"/>
    <lineage>
        <taxon>Bacteria</taxon>
        <taxon>Katanobacteria</taxon>
    </lineage>
</organism>
<dbReference type="AlphaFoldDB" id="A0A955RW04"/>
<dbReference type="EMBL" id="JAGQKY010000018">
    <property type="protein sequence ID" value="MCA9397329.1"/>
    <property type="molecule type" value="Genomic_DNA"/>
</dbReference>
<reference evidence="1" key="1">
    <citation type="submission" date="2020-04" db="EMBL/GenBank/DDBJ databases">
        <authorList>
            <person name="Zhang T."/>
        </authorList>
    </citation>
    <scope>NUCLEOTIDE SEQUENCE</scope>
    <source>
        <strain evidence="1">HKST-UBA02</strain>
    </source>
</reference>
<accession>A0A955RW04</accession>
<name>A0A955RW04_UNCKA</name>
<gene>
    <name evidence="1" type="ORF">KC573_00735</name>
</gene>
<proteinExistence type="predicted"/>
<reference evidence="1" key="2">
    <citation type="journal article" date="2021" name="Microbiome">
        <title>Successional dynamics and alternative stable states in a saline activated sludge microbial community over 9 years.</title>
        <authorList>
            <person name="Wang Y."/>
            <person name="Ye J."/>
            <person name="Ju F."/>
            <person name="Liu L."/>
            <person name="Boyd J.A."/>
            <person name="Deng Y."/>
            <person name="Parks D.H."/>
            <person name="Jiang X."/>
            <person name="Yin X."/>
            <person name="Woodcroft B.J."/>
            <person name="Tyson G.W."/>
            <person name="Hugenholtz P."/>
            <person name="Polz M.F."/>
            <person name="Zhang T."/>
        </authorList>
    </citation>
    <scope>NUCLEOTIDE SEQUENCE</scope>
    <source>
        <strain evidence="1">HKST-UBA02</strain>
    </source>
</reference>
<protein>
    <submittedName>
        <fullName evidence="1">Uncharacterized protein</fullName>
    </submittedName>
</protein>